<dbReference type="OMA" id="ESCLGHE"/>
<dbReference type="PANTHER" id="PTHR43215:SF14">
    <property type="entry name" value="RADIAL SPOKE HEAD 1 HOMOLOG"/>
    <property type="match status" value="1"/>
</dbReference>
<organism evidence="3 4">
    <name type="scientific">Vitrella brassicaformis (strain CCMP3155)</name>
    <dbReference type="NCBI Taxonomy" id="1169540"/>
    <lineage>
        <taxon>Eukaryota</taxon>
        <taxon>Sar</taxon>
        <taxon>Alveolata</taxon>
        <taxon>Colpodellida</taxon>
        <taxon>Vitrellaceae</taxon>
        <taxon>Vitrella</taxon>
    </lineage>
</organism>
<feature type="region of interest" description="Disordered" evidence="2">
    <location>
        <begin position="321"/>
        <end position="359"/>
    </location>
</feature>
<dbReference type="Gene3D" id="2.20.110.10">
    <property type="entry name" value="Histone H3 K4-specific methyltransferase SET7/9 N-terminal domain"/>
    <property type="match status" value="1"/>
</dbReference>
<name>A0A0G4GLL5_VITBC</name>
<dbReference type="STRING" id="1169540.A0A0G4GLL5"/>
<feature type="compositionally biased region" description="Basic and acidic residues" evidence="2">
    <location>
        <begin position="322"/>
        <end position="332"/>
    </location>
</feature>
<dbReference type="Proteomes" id="UP000041254">
    <property type="component" value="Unassembled WGS sequence"/>
</dbReference>
<protein>
    <recommendedName>
        <fullName evidence="5">MORN repeat-containing protein 5</fullName>
    </recommendedName>
</protein>
<dbReference type="PhylomeDB" id="A0A0G4GLL5"/>
<dbReference type="VEuPathDB" id="CryptoDB:Vbra_18285"/>
<evidence type="ECO:0000313" key="4">
    <source>
        <dbReference type="Proteomes" id="UP000041254"/>
    </source>
</evidence>
<dbReference type="SMART" id="SM00698">
    <property type="entry name" value="MORN"/>
    <property type="match status" value="3"/>
</dbReference>
<dbReference type="PANTHER" id="PTHR43215">
    <property type="entry name" value="RADIAL SPOKE HEAD 1 HOMOLOG"/>
    <property type="match status" value="1"/>
</dbReference>
<evidence type="ECO:0000256" key="2">
    <source>
        <dbReference type="SAM" id="MobiDB-lite"/>
    </source>
</evidence>
<keyword evidence="4" id="KW-1185">Reference proteome</keyword>
<dbReference type="InterPro" id="IPR003409">
    <property type="entry name" value="MORN"/>
</dbReference>
<gene>
    <name evidence="3" type="ORF">Vbra_18285</name>
</gene>
<feature type="region of interest" description="Disordered" evidence="2">
    <location>
        <begin position="1"/>
        <end position="22"/>
    </location>
</feature>
<proteinExistence type="predicted"/>
<evidence type="ECO:0000256" key="1">
    <source>
        <dbReference type="ARBA" id="ARBA00022737"/>
    </source>
</evidence>
<evidence type="ECO:0000313" key="3">
    <source>
        <dbReference type="EMBL" id="CEM31032.1"/>
    </source>
</evidence>
<dbReference type="OrthoDB" id="406044at2759"/>
<dbReference type="EMBL" id="CDMY01000708">
    <property type="protein sequence ID" value="CEM31032.1"/>
    <property type="molecule type" value="Genomic_DNA"/>
</dbReference>
<dbReference type="AlphaFoldDB" id="A0A0G4GLL5"/>
<reference evidence="3 4" key="1">
    <citation type="submission" date="2014-11" db="EMBL/GenBank/DDBJ databases">
        <authorList>
            <person name="Zhu J."/>
            <person name="Qi W."/>
            <person name="Song R."/>
        </authorList>
    </citation>
    <scope>NUCLEOTIDE SEQUENCE [LARGE SCALE GENOMIC DNA]</scope>
</reference>
<keyword evidence="1" id="KW-0677">Repeat</keyword>
<dbReference type="SUPFAM" id="SSF82185">
    <property type="entry name" value="Histone H3 K4-specific methyltransferase SET7/9 N-terminal domain"/>
    <property type="match status" value="1"/>
</dbReference>
<dbReference type="InParanoid" id="A0A0G4GLL5"/>
<evidence type="ECO:0008006" key="5">
    <source>
        <dbReference type="Google" id="ProtNLM"/>
    </source>
</evidence>
<sequence>MGPKKEVLEEAPPQEEEPPPPEIAIRVVREGGAVFEGESKLVDGKVIKHGSGVLLQVGQPKDGQEPVVISRYEGQFFEDTMQGNGVMHFVDGSRYEGEFAADRIDGLGVFRWPNGQSTYEGMWKDGKMHGHGKMVESSGDLHTGVFYQNWMKDHKGKWRNFLKAEHEAEKRGMMHLGARLTPDALLPVSVASGPNELLDSLMGSYQANQIPFVISSDTDAALTALHEATGEEPLPVHMKYAAKMKARLHDWKGLFRKSITAALEEARPLAIVFDAYDPSEPLPAEWSVKEFWGEAGGLPCELFDPNKFHGRGLSEQFGNAVADREGENKADETAAEEPTEAKEPQEASGEEAPPPPSAEGFPVCHRLQFVVIGVHDVSPASLADGGALRGSVALRFGMHVPLHRCSLVALTML</sequence>
<dbReference type="Pfam" id="PF02493">
    <property type="entry name" value="MORN"/>
    <property type="match status" value="3"/>
</dbReference>
<accession>A0A0G4GLL5</accession>